<keyword evidence="1" id="KW-0175">Coiled coil</keyword>
<evidence type="ECO:0000313" key="4">
    <source>
        <dbReference type="Proteomes" id="UP000199339"/>
    </source>
</evidence>
<name>A0A1I4T7C8_9GAMM</name>
<accession>A0A1I4T7C8</accession>
<dbReference type="OrthoDB" id="9986884at2"/>
<feature type="region of interest" description="Disordered" evidence="2">
    <location>
        <begin position="1"/>
        <end position="39"/>
    </location>
</feature>
<feature type="coiled-coil region" evidence="1">
    <location>
        <begin position="40"/>
        <end position="74"/>
    </location>
</feature>
<reference evidence="4" key="1">
    <citation type="submission" date="2016-10" db="EMBL/GenBank/DDBJ databases">
        <authorList>
            <person name="Varghese N."/>
            <person name="Submissions S."/>
        </authorList>
    </citation>
    <scope>NUCLEOTIDE SEQUENCE [LARGE SCALE GENOMIC DNA]</scope>
    <source>
        <strain evidence="4">CGMCC 1.6775</strain>
    </source>
</reference>
<proteinExistence type="predicted"/>
<feature type="compositionally biased region" description="Basic and acidic residues" evidence="2">
    <location>
        <begin position="1"/>
        <end position="31"/>
    </location>
</feature>
<keyword evidence="4" id="KW-1185">Reference proteome</keyword>
<dbReference type="RefSeq" id="WP_091999722.1">
    <property type="nucleotide sequence ID" value="NZ_FOUR01000002.1"/>
</dbReference>
<dbReference type="AlphaFoldDB" id="A0A1I4T7C8"/>
<evidence type="ECO:0000256" key="1">
    <source>
        <dbReference type="SAM" id="Coils"/>
    </source>
</evidence>
<sequence length="180" mass="20857">MKNRITDKRRKEGDALEREQMQANLERDYGRNRPTPQDQKENLADLILKQRDQNEELRQQLEQAQAREVELLTICQSIQRDLLLRAEPDWDGSGRQVVNLSAGFWDELNRVIGKYDDSASKSFDAMILRQKAEVLRASVDLLHKNPYARMASPHLLREADRLDMEARELDAKQAGGNQCQ</sequence>
<evidence type="ECO:0000313" key="3">
    <source>
        <dbReference type="EMBL" id="SFM72477.1"/>
    </source>
</evidence>
<dbReference type="EMBL" id="FOUR01000002">
    <property type="protein sequence ID" value="SFM72477.1"/>
    <property type="molecule type" value="Genomic_DNA"/>
</dbReference>
<evidence type="ECO:0000256" key="2">
    <source>
        <dbReference type="SAM" id="MobiDB-lite"/>
    </source>
</evidence>
<gene>
    <name evidence="3" type="ORF">SAMN04487961_1028</name>
</gene>
<organism evidence="3 4">
    <name type="scientific">Marinobacter pelagius</name>
    <dbReference type="NCBI Taxonomy" id="379482"/>
    <lineage>
        <taxon>Bacteria</taxon>
        <taxon>Pseudomonadati</taxon>
        <taxon>Pseudomonadota</taxon>
        <taxon>Gammaproteobacteria</taxon>
        <taxon>Pseudomonadales</taxon>
        <taxon>Marinobacteraceae</taxon>
        <taxon>Marinobacter</taxon>
    </lineage>
</organism>
<dbReference type="Proteomes" id="UP000199339">
    <property type="component" value="Unassembled WGS sequence"/>
</dbReference>
<protein>
    <submittedName>
        <fullName evidence="3">Uncharacterized protein</fullName>
    </submittedName>
</protein>